<proteinExistence type="predicted"/>
<evidence type="ECO:0000313" key="1">
    <source>
        <dbReference type="EMBL" id="JAD58922.1"/>
    </source>
</evidence>
<dbReference type="AlphaFoldDB" id="A0A0A9BI02"/>
<protein>
    <submittedName>
        <fullName evidence="1">Uncharacterized protein</fullName>
    </submittedName>
</protein>
<name>A0A0A9BI02_ARUDO</name>
<dbReference type="EMBL" id="GBRH01238973">
    <property type="protein sequence ID" value="JAD58922.1"/>
    <property type="molecule type" value="Transcribed_RNA"/>
</dbReference>
<accession>A0A0A9BI02</accession>
<sequence>MRMSFEADIINPKATSGMPISNNEQEKCIFFRRKAAMKEKKLPQKRSWY</sequence>
<reference evidence="1" key="2">
    <citation type="journal article" date="2015" name="Data Brief">
        <title>Shoot transcriptome of the giant reed, Arundo donax.</title>
        <authorList>
            <person name="Barrero R.A."/>
            <person name="Guerrero F.D."/>
            <person name="Moolhuijzen P."/>
            <person name="Goolsby J.A."/>
            <person name="Tidwell J."/>
            <person name="Bellgard S.E."/>
            <person name="Bellgard M.I."/>
        </authorList>
    </citation>
    <scope>NUCLEOTIDE SEQUENCE</scope>
    <source>
        <tissue evidence="1">Shoot tissue taken approximately 20 cm above the soil surface</tissue>
    </source>
</reference>
<organism evidence="1">
    <name type="scientific">Arundo donax</name>
    <name type="common">Giant reed</name>
    <name type="synonym">Donax arundinaceus</name>
    <dbReference type="NCBI Taxonomy" id="35708"/>
    <lineage>
        <taxon>Eukaryota</taxon>
        <taxon>Viridiplantae</taxon>
        <taxon>Streptophyta</taxon>
        <taxon>Embryophyta</taxon>
        <taxon>Tracheophyta</taxon>
        <taxon>Spermatophyta</taxon>
        <taxon>Magnoliopsida</taxon>
        <taxon>Liliopsida</taxon>
        <taxon>Poales</taxon>
        <taxon>Poaceae</taxon>
        <taxon>PACMAD clade</taxon>
        <taxon>Arundinoideae</taxon>
        <taxon>Arundineae</taxon>
        <taxon>Arundo</taxon>
    </lineage>
</organism>
<reference evidence="1" key="1">
    <citation type="submission" date="2014-09" db="EMBL/GenBank/DDBJ databases">
        <authorList>
            <person name="Magalhaes I.L.F."/>
            <person name="Oliveira U."/>
            <person name="Santos F.R."/>
            <person name="Vidigal T.H.D.A."/>
            <person name="Brescovit A.D."/>
            <person name="Santos A.J."/>
        </authorList>
    </citation>
    <scope>NUCLEOTIDE SEQUENCE</scope>
    <source>
        <tissue evidence="1">Shoot tissue taken approximately 20 cm above the soil surface</tissue>
    </source>
</reference>